<feature type="transmembrane region" description="Helical" evidence="6">
    <location>
        <begin position="418"/>
        <end position="440"/>
    </location>
</feature>
<organism evidence="8 9">
    <name type="scientific">Hesseltinella vesiculosa</name>
    <dbReference type="NCBI Taxonomy" id="101127"/>
    <lineage>
        <taxon>Eukaryota</taxon>
        <taxon>Fungi</taxon>
        <taxon>Fungi incertae sedis</taxon>
        <taxon>Mucoromycota</taxon>
        <taxon>Mucoromycotina</taxon>
        <taxon>Mucoromycetes</taxon>
        <taxon>Mucorales</taxon>
        <taxon>Cunninghamellaceae</taxon>
        <taxon>Hesseltinella</taxon>
    </lineage>
</organism>
<dbReference type="Proteomes" id="UP000242146">
    <property type="component" value="Unassembled WGS sequence"/>
</dbReference>
<dbReference type="Pfam" id="PF01490">
    <property type="entry name" value="Aa_trans"/>
    <property type="match status" value="1"/>
</dbReference>
<dbReference type="STRING" id="101127.A0A1X2G2B3"/>
<feature type="transmembrane region" description="Helical" evidence="6">
    <location>
        <begin position="242"/>
        <end position="266"/>
    </location>
</feature>
<evidence type="ECO:0000259" key="7">
    <source>
        <dbReference type="Pfam" id="PF01490"/>
    </source>
</evidence>
<feature type="transmembrane region" description="Helical" evidence="6">
    <location>
        <begin position="140"/>
        <end position="163"/>
    </location>
</feature>
<feature type="transmembrane region" description="Helical" evidence="6">
    <location>
        <begin position="210"/>
        <end position="230"/>
    </location>
</feature>
<evidence type="ECO:0000256" key="3">
    <source>
        <dbReference type="ARBA" id="ARBA00022692"/>
    </source>
</evidence>
<feature type="transmembrane region" description="Helical" evidence="6">
    <location>
        <begin position="286"/>
        <end position="308"/>
    </location>
</feature>
<evidence type="ECO:0000256" key="2">
    <source>
        <dbReference type="ARBA" id="ARBA00008066"/>
    </source>
</evidence>
<evidence type="ECO:0000256" key="1">
    <source>
        <dbReference type="ARBA" id="ARBA00004141"/>
    </source>
</evidence>
<dbReference type="GO" id="GO:0005774">
    <property type="term" value="C:vacuolar membrane"/>
    <property type="evidence" value="ECO:0007669"/>
    <property type="project" value="TreeGrafter"/>
</dbReference>
<accession>A0A1X2G2B3</accession>
<reference evidence="8 9" key="1">
    <citation type="submission" date="2016-07" db="EMBL/GenBank/DDBJ databases">
        <title>Pervasive Adenine N6-methylation of Active Genes in Fungi.</title>
        <authorList>
            <consortium name="DOE Joint Genome Institute"/>
            <person name="Mondo S.J."/>
            <person name="Dannebaum R.O."/>
            <person name="Kuo R.C."/>
            <person name="Labutti K."/>
            <person name="Haridas S."/>
            <person name="Kuo A."/>
            <person name="Salamov A."/>
            <person name="Ahrendt S.R."/>
            <person name="Lipzen A."/>
            <person name="Sullivan W."/>
            <person name="Andreopoulos W.B."/>
            <person name="Clum A."/>
            <person name="Lindquist E."/>
            <person name="Daum C."/>
            <person name="Ramamoorthy G.K."/>
            <person name="Gryganskyi A."/>
            <person name="Culley D."/>
            <person name="Magnuson J.K."/>
            <person name="James T.Y."/>
            <person name="O'Malley M.A."/>
            <person name="Stajich J.E."/>
            <person name="Spatafora J.W."/>
            <person name="Visel A."/>
            <person name="Grigoriev I.V."/>
        </authorList>
    </citation>
    <scope>NUCLEOTIDE SEQUENCE [LARGE SCALE GENOMIC DNA]</scope>
    <source>
        <strain evidence="8 9">NRRL 3301</strain>
    </source>
</reference>
<feature type="domain" description="Amino acid transporter transmembrane" evidence="7">
    <location>
        <begin position="36"/>
        <end position="479"/>
    </location>
</feature>
<comment type="caution">
    <text evidence="8">The sequence shown here is derived from an EMBL/GenBank/DDBJ whole genome shotgun (WGS) entry which is preliminary data.</text>
</comment>
<comment type="similarity">
    <text evidence="2">Belongs to the amino acid/polyamine transporter 2 family.</text>
</comment>
<evidence type="ECO:0000256" key="4">
    <source>
        <dbReference type="ARBA" id="ARBA00022989"/>
    </source>
</evidence>
<dbReference type="GO" id="GO:0015179">
    <property type="term" value="F:L-amino acid transmembrane transporter activity"/>
    <property type="evidence" value="ECO:0007669"/>
    <property type="project" value="TreeGrafter"/>
</dbReference>
<comment type="subcellular location">
    <subcellularLocation>
        <location evidence="1">Membrane</location>
        <topology evidence="1">Multi-pass membrane protein</topology>
    </subcellularLocation>
</comment>
<keyword evidence="3 6" id="KW-0812">Transmembrane</keyword>
<sequence>MNDITAEIAPAYSTHQQLEPWQRLSRNVSNEGVLSSIICVVAGTGLLGIPYALSRSGWIGCFFLIFNACISQYTGVLIIRCLYLYPDSPRLDGFPEIGLATFGKCGQIIAFVFSHLLLLGTPIVYFILASGNIQDLLNLAGMSFSFKLCTWLVSVLVGLPFLMARHMRDVTWMSLIGTLASVLLLLVVTVATFHDFPTEAHHTISNPRQIPLAMSTFTFAYCGNVIYPHIEGSMKEPRHWPKVMLVATIIVALMYSLVGFSGYMVYGDGAQNPIFLNLSQVPAQMAANLLVTIHVLLTSPLYLFVFTVRIESWLGLAMPMPEIAWARPTAVVEKRKTSSPAMYLPRLPVMEEVDETDTEPIAKNKSTIQAAYWLMVQRMTWFFQWLGSHIVLARMLLRSLEICVCALVAMLIPDFSKVMTLVGTVAAEALLFILPCIFFIKQTLTSPSPSTANLFEVALCTLIALFGFVCIIFGTIDTFTLLFV</sequence>
<dbReference type="EMBL" id="MCGT01000064">
    <property type="protein sequence ID" value="ORX42680.1"/>
    <property type="molecule type" value="Genomic_DNA"/>
</dbReference>
<gene>
    <name evidence="8" type="ORF">DM01DRAFT_1341003</name>
</gene>
<dbReference type="InterPro" id="IPR013057">
    <property type="entry name" value="AA_transpt_TM"/>
</dbReference>
<keyword evidence="4 6" id="KW-1133">Transmembrane helix</keyword>
<feature type="transmembrane region" description="Helical" evidence="6">
    <location>
        <begin position="57"/>
        <end position="85"/>
    </location>
</feature>
<dbReference type="AlphaFoldDB" id="A0A1X2G2B3"/>
<feature type="transmembrane region" description="Helical" evidence="6">
    <location>
        <begin position="395"/>
        <end position="412"/>
    </location>
</feature>
<name>A0A1X2G2B3_9FUNG</name>
<evidence type="ECO:0000313" key="9">
    <source>
        <dbReference type="Proteomes" id="UP000242146"/>
    </source>
</evidence>
<evidence type="ECO:0000313" key="8">
    <source>
        <dbReference type="EMBL" id="ORX42680.1"/>
    </source>
</evidence>
<protein>
    <recommendedName>
        <fullName evidence="7">Amino acid transporter transmembrane domain-containing protein</fullName>
    </recommendedName>
</protein>
<evidence type="ECO:0000256" key="6">
    <source>
        <dbReference type="SAM" id="Phobius"/>
    </source>
</evidence>
<feature type="transmembrane region" description="Helical" evidence="6">
    <location>
        <begin position="106"/>
        <end position="128"/>
    </location>
</feature>
<evidence type="ECO:0000256" key="5">
    <source>
        <dbReference type="ARBA" id="ARBA00023136"/>
    </source>
</evidence>
<keyword evidence="9" id="KW-1185">Reference proteome</keyword>
<dbReference type="PANTHER" id="PTHR22950">
    <property type="entry name" value="AMINO ACID TRANSPORTER"/>
    <property type="match status" value="1"/>
</dbReference>
<feature type="transmembrane region" description="Helical" evidence="6">
    <location>
        <begin position="452"/>
        <end position="476"/>
    </location>
</feature>
<feature type="transmembrane region" description="Helical" evidence="6">
    <location>
        <begin position="170"/>
        <end position="190"/>
    </location>
</feature>
<keyword evidence="5 6" id="KW-0472">Membrane</keyword>
<dbReference type="PANTHER" id="PTHR22950:SF349">
    <property type="entry name" value="AMINO ACID TRANSPORTER TRANSMEMBRANE DOMAIN-CONTAINING PROTEIN"/>
    <property type="match status" value="1"/>
</dbReference>
<proteinExistence type="inferred from homology"/>
<dbReference type="OrthoDB" id="40134at2759"/>
<feature type="transmembrane region" description="Helical" evidence="6">
    <location>
        <begin position="32"/>
        <end position="51"/>
    </location>
</feature>